<dbReference type="Proteomes" id="UP000051783">
    <property type="component" value="Unassembled WGS sequence"/>
</dbReference>
<organism evidence="6 7">
    <name type="scientific">Lactiplantibacillus xiangfangensis</name>
    <dbReference type="NCBI Taxonomy" id="942150"/>
    <lineage>
        <taxon>Bacteria</taxon>
        <taxon>Bacillati</taxon>
        <taxon>Bacillota</taxon>
        <taxon>Bacilli</taxon>
        <taxon>Lactobacillales</taxon>
        <taxon>Lactobacillaceae</taxon>
        <taxon>Lactiplantibacillus</taxon>
    </lineage>
</organism>
<feature type="DNA-binding region" description="H-T-H motif" evidence="4">
    <location>
        <begin position="27"/>
        <end position="46"/>
    </location>
</feature>
<dbReference type="InterPro" id="IPR050109">
    <property type="entry name" value="HTH-type_TetR-like_transc_reg"/>
</dbReference>
<dbReference type="EMBL" id="JQCL01000080">
    <property type="protein sequence ID" value="KRO08641.1"/>
    <property type="molecule type" value="Genomic_DNA"/>
</dbReference>
<evidence type="ECO:0000313" key="6">
    <source>
        <dbReference type="EMBL" id="KRO08641.1"/>
    </source>
</evidence>
<dbReference type="InterPro" id="IPR001647">
    <property type="entry name" value="HTH_TetR"/>
</dbReference>
<evidence type="ECO:0000256" key="3">
    <source>
        <dbReference type="ARBA" id="ARBA00023163"/>
    </source>
</evidence>
<dbReference type="STRING" id="942150.IV64_GL000733"/>
<evidence type="ECO:0000256" key="1">
    <source>
        <dbReference type="ARBA" id="ARBA00023015"/>
    </source>
</evidence>
<evidence type="ECO:0000256" key="2">
    <source>
        <dbReference type="ARBA" id="ARBA00023125"/>
    </source>
</evidence>
<dbReference type="AlphaFoldDB" id="A0A0R2M464"/>
<dbReference type="GO" id="GO:0003700">
    <property type="term" value="F:DNA-binding transcription factor activity"/>
    <property type="evidence" value="ECO:0007669"/>
    <property type="project" value="TreeGrafter"/>
</dbReference>
<dbReference type="RefSeq" id="WP_057707224.1">
    <property type="nucleotide sequence ID" value="NZ_JQCL01000080.1"/>
</dbReference>
<feature type="domain" description="HTH tetR-type" evidence="5">
    <location>
        <begin position="4"/>
        <end position="64"/>
    </location>
</feature>
<dbReference type="PRINTS" id="PR00455">
    <property type="entry name" value="HTHTETR"/>
</dbReference>
<dbReference type="PANTHER" id="PTHR30055:SF234">
    <property type="entry name" value="HTH-TYPE TRANSCRIPTIONAL REGULATOR BETI"/>
    <property type="match status" value="1"/>
</dbReference>
<keyword evidence="3" id="KW-0804">Transcription</keyword>
<dbReference type="PATRIC" id="fig|942150.3.peg.750"/>
<dbReference type="Gene3D" id="1.10.357.10">
    <property type="entry name" value="Tetracycline Repressor, domain 2"/>
    <property type="match status" value="1"/>
</dbReference>
<name>A0A0R2M464_9LACO</name>
<dbReference type="PANTHER" id="PTHR30055">
    <property type="entry name" value="HTH-TYPE TRANSCRIPTIONAL REGULATOR RUTR"/>
    <property type="match status" value="1"/>
</dbReference>
<proteinExistence type="predicted"/>
<evidence type="ECO:0000313" key="7">
    <source>
        <dbReference type="Proteomes" id="UP000051783"/>
    </source>
</evidence>
<keyword evidence="7" id="KW-1185">Reference proteome</keyword>
<keyword evidence="1" id="KW-0805">Transcription regulation</keyword>
<dbReference type="SUPFAM" id="SSF46689">
    <property type="entry name" value="Homeodomain-like"/>
    <property type="match status" value="1"/>
</dbReference>
<comment type="caution">
    <text evidence="6">The sequence shown here is derived from an EMBL/GenBank/DDBJ whole genome shotgun (WGS) entry which is preliminary data.</text>
</comment>
<accession>A0A0R2M464</accession>
<dbReference type="Pfam" id="PF00440">
    <property type="entry name" value="TetR_N"/>
    <property type="match status" value="1"/>
</dbReference>
<reference evidence="6 7" key="1">
    <citation type="journal article" date="2015" name="Genome Announc.">
        <title>Expanding the biotechnology potential of lactobacilli through comparative genomics of 213 strains and associated genera.</title>
        <authorList>
            <person name="Sun Z."/>
            <person name="Harris H.M."/>
            <person name="McCann A."/>
            <person name="Guo C."/>
            <person name="Argimon S."/>
            <person name="Zhang W."/>
            <person name="Yang X."/>
            <person name="Jeffery I.B."/>
            <person name="Cooney J.C."/>
            <person name="Kagawa T.F."/>
            <person name="Liu W."/>
            <person name="Song Y."/>
            <person name="Salvetti E."/>
            <person name="Wrobel A."/>
            <person name="Rasinkangas P."/>
            <person name="Parkhill J."/>
            <person name="Rea M.C."/>
            <person name="O'Sullivan O."/>
            <person name="Ritari J."/>
            <person name="Douillard F.P."/>
            <person name="Paul Ross R."/>
            <person name="Yang R."/>
            <person name="Briner A.E."/>
            <person name="Felis G.E."/>
            <person name="de Vos W.M."/>
            <person name="Barrangou R."/>
            <person name="Klaenhammer T.R."/>
            <person name="Caufield P.W."/>
            <person name="Cui Y."/>
            <person name="Zhang H."/>
            <person name="O'Toole P.W."/>
        </authorList>
    </citation>
    <scope>NUCLEOTIDE SEQUENCE [LARGE SCALE GENOMIC DNA]</scope>
    <source>
        <strain evidence="6 7">LMG 26013</strain>
    </source>
</reference>
<sequence length="223" mass="25780">MDLHEKLTRVITSAKILFIVPGYAETKMTDIAAHANLAVGTLYSLFRSKDDLLKFVFASTLDSMIIDHVQTLPVIPLSDDELVTHTAEIYQQATHQLHKLTTNYSTDARFSAMLDYLFANFHQYGAYFLILERNPQMSPALLKLYKHYRQQLYTDVAQLLATLVASDEVRYLSHPENDALLIIDQIFWWSAHKQYDSFDHQTNHFDQQQMKNCVIQQLTASYT</sequence>
<dbReference type="InterPro" id="IPR009057">
    <property type="entry name" value="Homeodomain-like_sf"/>
</dbReference>
<dbReference type="GO" id="GO:0000976">
    <property type="term" value="F:transcription cis-regulatory region binding"/>
    <property type="evidence" value="ECO:0007669"/>
    <property type="project" value="TreeGrafter"/>
</dbReference>
<dbReference type="PROSITE" id="PS50977">
    <property type="entry name" value="HTH_TETR_2"/>
    <property type="match status" value="1"/>
</dbReference>
<gene>
    <name evidence="6" type="ORF">IV64_GL000733</name>
</gene>
<evidence type="ECO:0000256" key="4">
    <source>
        <dbReference type="PROSITE-ProRule" id="PRU00335"/>
    </source>
</evidence>
<protein>
    <recommendedName>
        <fullName evidence="5">HTH tetR-type domain-containing protein</fullName>
    </recommendedName>
</protein>
<keyword evidence="2 4" id="KW-0238">DNA-binding</keyword>
<evidence type="ECO:0000259" key="5">
    <source>
        <dbReference type="PROSITE" id="PS50977"/>
    </source>
</evidence>